<dbReference type="Gene3D" id="2.30.30.40">
    <property type="entry name" value="SH3 Domains"/>
    <property type="match status" value="1"/>
</dbReference>
<name>A0A1G7FRB8_9RHOB</name>
<dbReference type="RefSeq" id="WP_074640202.1">
    <property type="nucleotide sequence ID" value="NZ_FNBL01000001.1"/>
</dbReference>
<evidence type="ECO:0000256" key="1">
    <source>
        <dbReference type="SAM" id="SignalP"/>
    </source>
</evidence>
<dbReference type="AlphaFoldDB" id="A0A1G7FRB8"/>
<dbReference type="Pfam" id="PF08239">
    <property type="entry name" value="SH3_3"/>
    <property type="match status" value="1"/>
</dbReference>
<feature type="signal peptide" evidence="1">
    <location>
        <begin position="1"/>
        <end position="25"/>
    </location>
</feature>
<gene>
    <name evidence="3" type="ORF">SAMN04488117_101207</name>
</gene>
<dbReference type="PROSITE" id="PS51781">
    <property type="entry name" value="SH3B"/>
    <property type="match status" value="1"/>
</dbReference>
<dbReference type="SMART" id="SM00287">
    <property type="entry name" value="SH3b"/>
    <property type="match status" value="1"/>
</dbReference>
<reference evidence="3 4" key="1">
    <citation type="submission" date="2016-10" db="EMBL/GenBank/DDBJ databases">
        <authorList>
            <person name="de Groot N.N."/>
        </authorList>
    </citation>
    <scope>NUCLEOTIDE SEQUENCE [LARGE SCALE GENOMIC DNA]</scope>
    <source>
        <strain evidence="3 4">DSM 27375</strain>
    </source>
</reference>
<evidence type="ECO:0000259" key="2">
    <source>
        <dbReference type="PROSITE" id="PS51781"/>
    </source>
</evidence>
<sequence>MKHGRHIFSTTLLIAAMAAAPFAAAAQSAPRPMQQQQQLKVQIQDQVYVRKGVTLNGRAGPGTQYHKLLALKSGTQLQLLNQQGGWAEVQTPQGQKAWVSSRYLMCDGTCGLHLGMQTGPQTGPQTGMGPGANR</sequence>
<dbReference type="InterPro" id="IPR003646">
    <property type="entry name" value="SH3-like_bac-type"/>
</dbReference>
<dbReference type="EMBL" id="FNBL01000001">
    <property type="protein sequence ID" value="SDE78418.1"/>
    <property type="molecule type" value="Genomic_DNA"/>
</dbReference>
<dbReference type="Proteomes" id="UP000182284">
    <property type="component" value="Unassembled WGS sequence"/>
</dbReference>
<protein>
    <submittedName>
        <fullName evidence="3">SH3 domain-containing protein</fullName>
    </submittedName>
</protein>
<evidence type="ECO:0000313" key="3">
    <source>
        <dbReference type="EMBL" id="SDE78418.1"/>
    </source>
</evidence>
<feature type="domain" description="SH3b" evidence="2">
    <location>
        <begin position="45"/>
        <end position="108"/>
    </location>
</feature>
<organism evidence="3 4">
    <name type="scientific">Celeribacter baekdonensis</name>
    <dbReference type="NCBI Taxonomy" id="875171"/>
    <lineage>
        <taxon>Bacteria</taxon>
        <taxon>Pseudomonadati</taxon>
        <taxon>Pseudomonadota</taxon>
        <taxon>Alphaproteobacteria</taxon>
        <taxon>Rhodobacterales</taxon>
        <taxon>Roseobacteraceae</taxon>
        <taxon>Celeribacter</taxon>
    </lineage>
</organism>
<feature type="chain" id="PRO_5010307008" evidence="1">
    <location>
        <begin position="26"/>
        <end position="134"/>
    </location>
</feature>
<proteinExistence type="predicted"/>
<evidence type="ECO:0000313" key="4">
    <source>
        <dbReference type="Proteomes" id="UP000182284"/>
    </source>
</evidence>
<keyword evidence="1" id="KW-0732">Signal</keyword>
<accession>A0A1G7FRB8</accession>